<dbReference type="OrthoDB" id="62420at2"/>
<keyword evidence="9 13" id="KW-1133">Transmembrane helix</keyword>
<feature type="transmembrane region" description="Helical" evidence="13">
    <location>
        <begin position="99"/>
        <end position="120"/>
    </location>
</feature>
<feature type="transmembrane region" description="Helical" evidence="13">
    <location>
        <begin position="20"/>
        <end position="53"/>
    </location>
</feature>
<feature type="transmembrane region" description="Helical" evidence="13">
    <location>
        <begin position="199"/>
        <end position="224"/>
    </location>
</feature>
<evidence type="ECO:0000256" key="7">
    <source>
        <dbReference type="ARBA" id="ARBA00022475"/>
    </source>
</evidence>
<evidence type="ECO:0000313" key="14">
    <source>
        <dbReference type="EMBL" id="AZR72080.1"/>
    </source>
</evidence>
<feature type="transmembrane region" description="Helical" evidence="13">
    <location>
        <begin position="59"/>
        <end position="79"/>
    </location>
</feature>
<dbReference type="PIRSF" id="PIRSF006603">
    <property type="entry name" value="DinF"/>
    <property type="match status" value="1"/>
</dbReference>
<dbReference type="GO" id="GO:0015297">
    <property type="term" value="F:antiporter activity"/>
    <property type="evidence" value="ECO:0007669"/>
    <property type="project" value="UniProtKB-KW"/>
</dbReference>
<evidence type="ECO:0000256" key="12">
    <source>
        <dbReference type="ARBA" id="ARBA00031636"/>
    </source>
</evidence>
<dbReference type="PANTHER" id="PTHR43298">
    <property type="entry name" value="MULTIDRUG RESISTANCE PROTEIN NORM-RELATED"/>
    <property type="match status" value="1"/>
</dbReference>
<evidence type="ECO:0000256" key="4">
    <source>
        <dbReference type="ARBA" id="ARBA00020268"/>
    </source>
</evidence>
<protein>
    <recommendedName>
        <fullName evidence="4">Probable multidrug resistance protein NorM</fullName>
    </recommendedName>
    <alternativeName>
        <fullName evidence="12">Multidrug-efflux transporter</fullName>
    </alternativeName>
</protein>
<comment type="similarity">
    <text evidence="3">Belongs to the multi antimicrobial extrusion (MATE) (TC 2.A.66.1) family.</text>
</comment>
<feature type="transmembrane region" description="Helical" evidence="13">
    <location>
        <begin position="174"/>
        <end position="193"/>
    </location>
</feature>
<organism evidence="14 15">
    <name type="scientific">Anoxybacter fermentans</name>
    <dbReference type="NCBI Taxonomy" id="1323375"/>
    <lineage>
        <taxon>Bacteria</taxon>
        <taxon>Bacillati</taxon>
        <taxon>Bacillota</taxon>
        <taxon>Clostridia</taxon>
        <taxon>Halanaerobiales</taxon>
        <taxon>Anoxybacter</taxon>
    </lineage>
</organism>
<gene>
    <name evidence="14" type="ORF">BBF96_00940</name>
</gene>
<dbReference type="RefSeq" id="WP_127015408.1">
    <property type="nucleotide sequence ID" value="NZ_CP016379.1"/>
</dbReference>
<dbReference type="InterPro" id="IPR050222">
    <property type="entry name" value="MATE_MdtK"/>
</dbReference>
<dbReference type="KEGG" id="aft:BBF96_00940"/>
<evidence type="ECO:0000256" key="1">
    <source>
        <dbReference type="ARBA" id="ARBA00003408"/>
    </source>
</evidence>
<dbReference type="CDD" id="cd13137">
    <property type="entry name" value="MATE_NorM_like"/>
    <property type="match status" value="1"/>
</dbReference>
<evidence type="ECO:0000256" key="5">
    <source>
        <dbReference type="ARBA" id="ARBA00022448"/>
    </source>
</evidence>
<name>A0A3Q9HNQ2_9FIRM</name>
<evidence type="ECO:0000256" key="10">
    <source>
        <dbReference type="ARBA" id="ARBA00023065"/>
    </source>
</evidence>
<keyword evidence="7" id="KW-1003">Cell membrane</keyword>
<dbReference type="PANTHER" id="PTHR43298:SF2">
    <property type="entry name" value="FMN_FAD EXPORTER YEEO-RELATED"/>
    <property type="match status" value="1"/>
</dbReference>
<evidence type="ECO:0000256" key="13">
    <source>
        <dbReference type="SAM" id="Phobius"/>
    </source>
</evidence>
<keyword evidence="11 13" id="KW-0472">Membrane</keyword>
<keyword evidence="10" id="KW-0406">Ion transport</keyword>
<reference evidence="14 15" key="1">
    <citation type="submission" date="2016-07" db="EMBL/GenBank/DDBJ databases">
        <title>Genome and transcriptome analysis of iron-reducing fermentative bacteria Anoxybacter fermentans.</title>
        <authorList>
            <person name="Zeng X."/>
            <person name="Shao Z."/>
        </authorList>
    </citation>
    <scope>NUCLEOTIDE SEQUENCE [LARGE SCALE GENOMIC DNA]</scope>
    <source>
        <strain evidence="14 15">DY22613</strain>
    </source>
</reference>
<comment type="function">
    <text evidence="1">Multidrug efflux pump.</text>
</comment>
<proteinExistence type="inferred from homology"/>
<evidence type="ECO:0000313" key="15">
    <source>
        <dbReference type="Proteomes" id="UP000267250"/>
    </source>
</evidence>
<keyword evidence="5" id="KW-0813">Transport</keyword>
<dbReference type="EMBL" id="CP016379">
    <property type="protein sequence ID" value="AZR72080.1"/>
    <property type="molecule type" value="Genomic_DNA"/>
</dbReference>
<accession>A0A3Q9HNQ2</accession>
<dbReference type="GO" id="GO:0005886">
    <property type="term" value="C:plasma membrane"/>
    <property type="evidence" value="ECO:0007669"/>
    <property type="project" value="UniProtKB-SubCell"/>
</dbReference>
<dbReference type="Proteomes" id="UP000267250">
    <property type="component" value="Chromosome"/>
</dbReference>
<dbReference type="AlphaFoldDB" id="A0A3Q9HNQ2"/>
<dbReference type="GO" id="GO:0006811">
    <property type="term" value="P:monoatomic ion transport"/>
    <property type="evidence" value="ECO:0007669"/>
    <property type="project" value="UniProtKB-KW"/>
</dbReference>
<evidence type="ECO:0000256" key="6">
    <source>
        <dbReference type="ARBA" id="ARBA00022449"/>
    </source>
</evidence>
<feature type="transmembrane region" description="Helical" evidence="13">
    <location>
        <begin position="327"/>
        <end position="346"/>
    </location>
</feature>
<dbReference type="NCBIfam" id="TIGR00797">
    <property type="entry name" value="matE"/>
    <property type="match status" value="1"/>
</dbReference>
<evidence type="ECO:0000256" key="11">
    <source>
        <dbReference type="ARBA" id="ARBA00023136"/>
    </source>
</evidence>
<comment type="subcellular location">
    <subcellularLocation>
        <location evidence="2">Cell membrane</location>
        <topology evidence="2">Multi-pass membrane protein</topology>
    </subcellularLocation>
</comment>
<keyword evidence="6" id="KW-0050">Antiport</keyword>
<feature type="transmembrane region" description="Helical" evidence="13">
    <location>
        <begin position="140"/>
        <end position="162"/>
    </location>
</feature>
<dbReference type="GO" id="GO:0042910">
    <property type="term" value="F:xenobiotic transmembrane transporter activity"/>
    <property type="evidence" value="ECO:0007669"/>
    <property type="project" value="InterPro"/>
</dbReference>
<dbReference type="InterPro" id="IPR048279">
    <property type="entry name" value="MdtK-like"/>
</dbReference>
<dbReference type="Pfam" id="PF01554">
    <property type="entry name" value="MatE"/>
    <property type="match status" value="2"/>
</dbReference>
<evidence type="ECO:0000256" key="3">
    <source>
        <dbReference type="ARBA" id="ARBA00010199"/>
    </source>
</evidence>
<evidence type="ECO:0000256" key="8">
    <source>
        <dbReference type="ARBA" id="ARBA00022692"/>
    </source>
</evidence>
<feature type="transmembrane region" description="Helical" evidence="13">
    <location>
        <begin position="366"/>
        <end position="385"/>
    </location>
</feature>
<dbReference type="InterPro" id="IPR002528">
    <property type="entry name" value="MATE_fam"/>
</dbReference>
<keyword evidence="8 13" id="KW-0812">Transmembrane</keyword>
<evidence type="ECO:0000256" key="9">
    <source>
        <dbReference type="ARBA" id="ARBA00022989"/>
    </source>
</evidence>
<sequence length="470" mass="51292">MKQIKQDLTSMSIPKSVIFLAWPVILRMSLQMIVGIVDLAMVGSLGSAAIASVGISNNLLWFIISATTAFSVGTTALIAQNVGAKNYKQAEEIARQSIAITLTMALGIGFFSYIFAEQIIELMIVAMKKPDPAVIHYGTVYFQIIAISFPFFFTLMVLNGILQGAGDMKTPLKVMVFVNIFNLVFDYLLIFGVGPFPELGVVGAAIASTAARMLAFGIALYILLTGRTRFKVNWPKRFTFNWEIIGQLTRVGIPAAIEQLIRTSGTTSLAMIVAGLGTPALAANQIVMRGISIANMPAFGLNMATTTLVGQNLGAGKPDRAEKVGYIAAKMAAGFMFIFGIVIFLLAKPITLIFTRTPEVVHLSVIALRIISLSLPFLGILLTFFGALRGAGDTKWVMYITAIGVWGSRVALAYLLAIVFKIGFVGVWIAFAIDFMSRTVMSYLRFRSGKWKEINLWKKKEINIKDYQEA</sequence>
<keyword evidence="15" id="KW-1185">Reference proteome</keyword>
<evidence type="ECO:0000256" key="2">
    <source>
        <dbReference type="ARBA" id="ARBA00004651"/>
    </source>
</evidence>